<dbReference type="AlphaFoldDB" id="A0A7J9DRA5"/>
<accession>A0A7J9DRA5</accession>
<comment type="caution">
    <text evidence="1">The sequence shown here is derived from an EMBL/GenBank/DDBJ whole genome shotgun (WGS) entry which is preliminary data.</text>
</comment>
<reference evidence="1 2" key="1">
    <citation type="journal article" date="2019" name="Genome Biol. Evol.">
        <title>Insights into the evolution of the New World diploid cottons (Gossypium, subgenus Houzingenia) based on genome sequencing.</title>
        <authorList>
            <person name="Grover C.E."/>
            <person name="Arick M.A. 2nd"/>
            <person name="Thrash A."/>
            <person name="Conover J.L."/>
            <person name="Sanders W.S."/>
            <person name="Peterson D.G."/>
            <person name="Frelichowski J.E."/>
            <person name="Scheffler J.A."/>
            <person name="Scheffler B.E."/>
            <person name="Wendel J.F."/>
        </authorList>
    </citation>
    <scope>NUCLEOTIDE SEQUENCE [LARGE SCALE GENOMIC DNA]</scope>
    <source>
        <strain evidence="1">8</strain>
        <tissue evidence="1">Leaf</tissue>
    </source>
</reference>
<sequence length="169" mass="19585">MLSDNISLLQYYQHKELNLNFRSLAEVERYESRGIYPGCAKKRNENEDQIGLHEHLLALTYEGTEQLTVEEIDASTNEIIIYENIENVDTYNSPRTGIRIPQEQCHMKEPCNNMYMPNRATASAPKVAETTGYIIQATPISMLHLEAQAPTPKRRYNKKYRHKELIITL</sequence>
<name>A0A7J9DRA5_9ROSI</name>
<protein>
    <submittedName>
        <fullName evidence="1">Uncharacterized protein</fullName>
    </submittedName>
</protein>
<evidence type="ECO:0000313" key="2">
    <source>
        <dbReference type="Proteomes" id="UP000593568"/>
    </source>
</evidence>
<proteinExistence type="predicted"/>
<evidence type="ECO:0000313" key="1">
    <source>
        <dbReference type="EMBL" id="MBA0763292.1"/>
    </source>
</evidence>
<dbReference type="Proteomes" id="UP000593568">
    <property type="component" value="Unassembled WGS sequence"/>
</dbReference>
<organism evidence="1 2">
    <name type="scientific">Gossypium trilobum</name>
    <dbReference type="NCBI Taxonomy" id="34281"/>
    <lineage>
        <taxon>Eukaryota</taxon>
        <taxon>Viridiplantae</taxon>
        <taxon>Streptophyta</taxon>
        <taxon>Embryophyta</taxon>
        <taxon>Tracheophyta</taxon>
        <taxon>Spermatophyta</taxon>
        <taxon>Magnoliopsida</taxon>
        <taxon>eudicotyledons</taxon>
        <taxon>Gunneridae</taxon>
        <taxon>Pentapetalae</taxon>
        <taxon>rosids</taxon>
        <taxon>malvids</taxon>
        <taxon>Malvales</taxon>
        <taxon>Malvaceae</taxon>
        <taxon>Malvoideae</taxon>
        <taxon>Gossypium</taxon>
    </lineage>
</organism>
<keyword evidence="2" id="KW-1185">Reference proteome</keyword>
<gene>
    <name evidence="1" type="ORF">Gotri_012765</name>
</gene>
<dbReference type="EMBL" id="JABEZW010000004">
    <property type="protein sequence ID" value="MBA0763292.1"/>
    <property type="molecule type" value="Genomic_DNA"/>
</dbReference>